<dbReference type="PROSITE" id="PS50294">
    <property type="entry name" value="WD_REPEATS_REGION"/>
    <property type="match status" value="1"/>
</dbReference>
<dbReference type="PROSITE" id="PS50082">
    <property type="entry name" value="WD_REPEATS_2"/>
    <property type="match status" value="3"/>
</dbReference>
<reference evidence="4 5" key="1">
    <citation type="submission" date="2024-10" db="EMBL/GenBank/DDBJ databases">
        <authorList>
            <person name="Kim D."/>
        </authorList>
    </citation>
    <scope>NUCLEOTIDE SEQUENCE [LARGE SCALE GENOMIC DNA]</scope>
    <source>
        <strain evidence="4">Taebaek</strain>
    </source>
</reference>
<evidence type="ECO:0000313" key="4">
    <source>
        <dbReference type="EMBL" id="KAL3090897.1"/>
    </source>
</evidence>
<dbReference type="PRINTS" id="PR00320">
    <property type="entry name" value="GPROTEINBRPT"/>
</dbReference>
<dbReference type="Pfam" id="PF00400">
    <property type="entry name" value="WD40"/>
    <property type="match status" value="4"/>
</dbReference>
<dbReference type="InterPro" id="IPR001680">
    <property type="entry name" value="WD40_rpt"/>
</dbReference>
<comment type="caution">
    <text evidence="4">The sequence shown here is derived from an EMBL/GenBank/DDBJ whole genome shotgun (WGS) entry which is preliminary data.</text>
</comment>
<dbReference type="InterPro" id="IPR036322">
    <property type="entry name" value="WD40_repeat_dom_sf"/>
</dbReference>
<dbReference type="InterPro" id="IPR019775">
    <property type="entry name" value="WD40_repeat_CS"/>
</dbReference>
<name>A0ABD2JJY6_HETSC</name>
<accession>A0ABD2JJY6</accession>
<dbReference type="InterPro" id="IPR015943">
    <property type="entry name" value="WD40/YVTN_repeat-like_dom_sf"/>
</dbReference>
<keyword evidence="5" id="KW-1185">Reference proteome</keyword>
<evidence type="ECO:0000256" key="3">
    <source>
        <dbReference type="PROSITE-ProRule" id="PRU00221"/>
    </source>
</evidence>
<dbReference type="AlphaFoldDB" id="A0ABD2JJY6"/>
<dbReference type="PANTHER" id="PTHR19869">
    <property type="entry name" value="SPERMATID WD-REPEAT PROTEIN"/>
    <property type="match status" value="1"/>
</dbReference>
<proteinExistence type="predicted"/>
<feature type="repeat" description="WD" evidence="3">
    <location>
        <begin position="89"/>
        <end position="132"/>
    </location>
</feature>
<dbReference type="InterPro" id="IPR040066">
    <property type="entry name" value="WDR31"/>
</dbReference>
<keyword evidence="2" id="KW-0677">Repeat</keyword>
<evidence type="ECO:0000256" key="2">
    <source>
        <dbReference type="ARBA" id="ARBA00022737"/>
    </source>
</evidence>
<dbReference type="EMBL" id="JBICCN010000138">
    <property type="protein sequence ID" value="KAL3090897.1"/>
    <property type="molecule type" value="Genomic_DNA"/>
</dbReference>
<evidence type="ECO:0000313" key="5">
    <source>
        <dbReference type="Proteomes" id="UP001620645"/>
    </source>
</evidence>
<sequence>MGNSYSELSRLDDNDVIMVQTGRDFPTNRRTAAGLYFPPRRRHPIVRPTVHLDTVNWLSSVRPEIVISCSSDKSIALHNIDTGACLTRWRGHQKEVTKVVYKRVGCAHFLLSGSKDATIRLWHFNASECRKVFAGHHKLTVTGLTALDEVRFVSGGRDGRMALWDVGEAARPVRSVGNSQNVVTHIDQSSDAKTLYQTAEDGTLRLWDAQNLSPICQLSSSTSLWHCSTSNAEPNICLTAGGGALGDGCVVELWDLRQRKRLQQFRGHEKAVRCAIFLQQQQVTWKNLILSVSGDKTVRLWEANSARCVWTETAPAALNCCVGSSDGSVVVGGECATLCDFRLSEKAGRPFLFCNSFQSNNDIN</sequence>
<organism evidence="4 5">
    <name type="scientific">Heterodera schachtii</name>
    <name type="common">Sugarbeet cyst nematode worm</name>
    <name type="synonym">Tylenchus schachtii</name>
    <dbReference type="NCBI Taxonomy" id="97005"/>
    <lineage>
        <taxon>Eukaryota</taxon>
        <taxon>Metazoa</taxon>
        <taxon>Ecdysozoa</taxon>
        <taxon>Nematoda</taxon>
        <taxon>Chromadorea</taxon>
        <taxon>Rhabditida</taxon>
        <taxon>Tylenchina</taxon>
        <taxon>Tylenchomorpha</taxon>
        <taxon>Tylenchoidea</taxon>
        <taxon>Heteroderidae</taxon>
        <taxon>Heteroderinae</taxon>
        <taxon>Heterodera</taxon>
    </lineage>
</organism>
<dbReference type="Proteomes" id="UP001620645">
    <property type="component" value="Unassembled WGS sequence"/>
</dbReference>
<evidence type="ECO:0000256" key="1">
    <source>
        <dbReference type="ARBA" id="ARBA00022574"/>
    </source>
</evidence>
<dbReference type="SUPFAM" id="SSF50978">
    <property type="entry name" value="WD40 repeat-like"/>
    <property type="match status" value="1"/>
</dbReference>
<dbReference type="Gene3D" id="2.130.10.10">
    <property type="entry name" value="YVTN repeat-like/Quinoprotein amine dehydrogenase"/>
    <property type="match status" value="2"/>
</dbReference>
<dbReference type="SMART" id="SM00320">
    <property type="entry name" value="WD40"/>
    <property type="match status" value="6"/>
</dbReference>
<feature type="repeat" description="WD" evidence="3">
    <location>
        <begin position="265"/>
        <end position="311"/>
    </location>
</feature>
<keyword evidence="1 3" id="KW-0853">WD repeat</keyword>
<gene>
    <name evidence="4" type="ORF">niasHS_007272</name>
</gene>
<dbReference type="PANTHER" id="PTHR19869:SF1">
    <property type="entry name" value="WD REPEAT-CONTAINING PROTEIN 31"/>
    <property type="match status" value="1"/>
</dbReference>
<protein>
    <submittedName>
        <fullName evidence="4">Uncharacterized protein</fullName>
    </submittedName>
</protein>
<dbReference type="InterPro" id="IPR020472">
    <property type="entry name" value="WD40_PAC1"/>
</dbReference>
<feature type="repeat" description="WD" evidence="3">
    <location>
        <begin position="176"/>
        <end position="211"/>
    </location>
</feature>
<dbReference type="PROSITE" id="PS00678">
    <property type="entry name" value="WD_REPEATS_1"/>
    <property type="match status" value="1"/>
</dbReference>